<organism evidence="3 4">
    <name type="scientific">Mucilaginibacter gracilis</name>
    <dbReference type="NCBI Taxonomy" id="423350"/>
    <lineage>
        <taxon>Bacteria</taxon>
        <taxon>Pseudomonadati</taxon>
        <taxon>Bacteroidota</taxon>
        <taxon>Sphingobacteriia</taxon>
        <taxon>Sphingobacteriales</taxon>
        <taxon>Sphingobacteriaceae</taxon>
        <taxon>Mucilaginibacter</taxon>
    </lineage>
</organism>
<dbReference type="OrthoDB" id="5513217at2"/>
<accession>A0A495J958</accession>
<feature type="chain" id="PRO_5019736853" evidence="1">
    <location>
        <begin position="21"/>
        <end position="167"/>
    </location>
</feature>
<dbReference type="Pfam" id="PF11827">
    <property type="entry name" value="DUF3347"/>
    <property type="match status" value="1"/>
</dbReference>
<evidence type="ECO:0000313" key="3">
    <source>
        <dbReference type="EMBL" id="RKR84934.1"/>
    </source>
</evidence>
<comment type="caution">
    <text evidence="3">The sequence shown here is derived from an EMBL/GenBank/DDBJ whole genome shotgun (WGS) entry which is preliminary data.</text>
</comment>
<reference evidence="3 4" key="1">
    <citation type="submission" date="2018-10" db="EMBL/GenBank/DDBJ databases">
        <title>Genomic Encyclopedia of Archaeal and Bacterial Type Strains, Phase II (KMG-II): from individual species to whole genera.</title>
        <authorList>
            <person name="Goeker M."/>
        </authorList>
    </citation>
    <scope>NUCLEOTIDE SEQUENCE [LARGE SCALE GENOMIC DNA]</scope>
    <source>
        <strain evidence="3 4">DSM 18602</strain>
    </source>
</reference>
<evidence type="ECO:0000313" key="4">
    <source>
        <dbReference type="Proteomes" id="UP000268007"/>
    </source>
</evidence>
<dbReference type="EMBL" id="RBKU01000001">
    <property type="protein sequence ID" value="RKR84934.1"/>
    <property type="molecule type" value="Genomic_DNA"/>
</dbReference>
<evidence type="ECO:0000256" key="1">
    <source>
        <dbReference type="SAM" id="SignalP"/>
    </source>
</evidence>
<name>A0A495J958_9SPHI</name>
<evidence type="ECO:0000259" key="2">
    <source>
        <dbReference type="Pfam" id="PF11827"/>
    </source>
</evidence>
<dbReference type="RefSeq" id="WP_121200914.1">
    <property type="nucleotide sequence ID" value="NZ_RBKU01000001.1"/>
</dbReference>
<proteinExistence type="predicted"/>
<dbReference type="InterPro" id="IPR021782">
    <property type="entry name" value="DUF3347"/>
</dbReference>
<protein>
    <submittedName>
        <fullName evidence="3">Uncharacterized protein DUF3347</fullName>
    </submittedName>
</protein>
<dbReference type="AlphaFoldDB" id="A0A495J958"/>
<feature type="signal peptide" evidence="1">
    <location>
        <begin position="1"/>
        <end position="20"/>
    </location>
</feature>
<keyword evidence="1" id="KW-0732">Signal</keyword>
<keyword evidence="4" id="KW-1185">Reference proteome</keyword>
<sequence length="167" mass="18454">MKTVKYLIIALLLSGMSANAQTATVNTSFNHVLKAYLGIKDALVADNSKLANSNAKEFAAAVKEVGSNQLDAKQKTIWLAYGEKLRFDGEHISESDKLAHQREHFTSLSKNMLAVVKAFKSNTMVIYAQYCPMKKATWLSQTAAIHNPYYGKDMDDCGTTKETIKAN</sequence>
<feature type="domain" description="DUF3347" evidence="2">
    <location>
        <begin position="32"/>
        <end position="122"/>
    </location>
</feature>
<dbReference type="Proteomes" id="UP000268007">
    <property type="component" value="Unassembled WGS sequence"/>
</dbReference>
<gene>
    <name evidence="3" type="ORF">BDD43_5187</name>
</gene>